<evidence type="ECO:0000256" key="12">
    <source>
        <dbReference type="ARBA" id="ARBA00023310"/>
    </source>
</evidence>
<dbReference type="GO" id="GO:0046961">
    <property type="term" value="F:proton-transporting ATPase activity, rotational mechanism"/>
    <property type="evidence" value="ECO:0007669"/>
    <property type="project" value="TreeGrafter"/>
</dbReference>
<keyword evidence="9 14" id="KW-1133">Transmembrane helix</keyword>
<dbReference type="Gene3D" id="6.10.250.1580">
    <property type="match status" value="1"/>
</dbReference>
<evidence type="ECO:0000256" key="9">
    <source>
        <dbReference type="ARBA" id="ARBA00022989"/>
    </source>
</evidence>
<comment type="function">
    <text evidence="13">F(1)F(0) ATP synthase produces ATP from ADP in the presence of a proton or sodium gradient. F-type ATPases consist of two structural domains, F(1) containing the extramembraneous catalytic core and F(0) containing the membrane proton channel, linked together by a central stalk and a peripheral stalk. During catalysis, ATP synthesis in the catalytic domain of F(1) is coupled via a rotary mechanism of the central stalk subunits to proton translocation.</text>
</comment>
<keyword evidence="8" id="KW-0375">Hydrogen ion transport</keyword>
<keyword evidence="5" id="KW-1003">Cell membrane</keyword>
<dbReference type="GO" id="GO:0012505">
    <property type="term" value="C:endomembrane system"/>
    <property type="evidence" value="ECO:0007669"/>
    <property type="project" value="UniProtKB-SubCell"/>
</dbReference>
<evidence type="ECO:0000256" key="7">
    <source>
        <dbReference type="ARBA" id="ARBA00022692"/>
    </source>
</evidence>
<feature type="transmembrane region" description="Helical" evidence="14">
    <location>
        <begin position="12"/>
        <end position="30"/>
    </location>
</feature>
<feature type="non-terminal residue" evidence="15">
    <location>
        <position position="109"/>
    </location>
</feature>
<keyword evidence="10" id="KW-0406">Ion transport</keyword>
<sequence length="109" mass="12204">MSINATLIGQSIAFIMFIWFTMKFVWPLLLKAMQDREARIADGLAAAEQGQKDFAEAQEKSSIEVNKGKEQAVTIISQAQKRGDEIVEEARDLAKKEGERIKESAMSEI</sequence>
<keyword evidence="4" id="KW-0813">Transport</keyword>
<protein>
    <submittedName>
        <fullName evidence="15">Uncharacterized protein</fullName>
    </submittedName>
</protein>
<evidence type="ECO:0000256" key="1">
    <source>
        <dbReference type="ARBA" id="ARBA00004167"/>
    </source>
</evidence>
<feature type="non-terminal residue" evidence="15">
    <location>
        <position position="1"/>
    </location>
</feature>
<evidence type="ECO:0000256" key="11">
    <source>
        <dbReference type="ARBA" id="ARBA00023136"/>
    </source>
</evidence>
<evidence type="ECO:0000313" key="15">
    <source>
        <dbReference type="EMBL" id="SVB36882.1"/>
    </source>
</evidence>
<evidence type="ECO:0000256" key="4">
    <source>
        <dbReference type="ARBA" id="ARBA00022448"/>
    </source>
</evidence>
<dbReference type="PANTHER" id="PTHR33445">
    <property type="entry name" value="ATP SYNTHASE SUBUNIT B', CHLOROPLASTIC"/>
    <property type="match status" value="1"/>
</dbReference>
<organism evidence="15">
    <name type="scientific">marine metagenome</name>
    <dbReference type="NCBI Taxonomy" id="408172"/>
    <lineage>
        <taxon>unclassified sequences</taxon>
        <taxon>metagenomes</taxon>
        <taxon>ecological metagenomes</taxon>
    </lineage>
</organism>
<name>A0A382DFQ3_9ZZZZ</name>
<keyword evidence="12" id="KW-0066">ATP synthesis</keyword>
<evidence type="ECO:0000256" key="13">
    <source>
        <dbReference type="ARBA" id="ARBA00025198"/>
    </source>
</evidence>
<keyword evidence="11 14" id="KW-0472">Membrane</keyword>
<keyword evidence="6" id="KW-0138">CF(0)</keyword>
<evidence type="ECO:0000256" key="10">
    <source>
        <dbReference type="ARBA" id="ARBA00023065"/>
    </source>
</evidence>
<dbReference type="NCBIfam" id="TIGR01144">
    <property type="entry name" value="ATP_synt_b"/>
    <property type="match status" value="1"/>
</dbReference>
<evidence type="ECO:0000256" key="14">
    <source>
        <dbReference type="SAM" id="Phobius"/>
    </source>
</evidence>
<dbReference type="GO" id="GO:0015986">
    <property type="term" value="P:proton motive force-driven ATP synthesis"/>
    <property type="evidence" value="ECO:0007669"/>
    <property type="project" value="InterPro"/>
</dbReference>
<dbReference type="CDD" id="cd06503">
    <property type="entry name" value="ATP-synt_Fo_b"/>
    <property type="match status" value="1"/>
</dbReference>
<evidence type="ECO:0000256" key="3">
    <source>
        <dbReference type="ARBA" id="ARBA00005513"/>
    </source>
</evidence>
<gene>
    <name evidence="15" type="ORF">METZ01_LOCUS189736</name>
</gene>
<evidence type="ECO:0000256" key="2">
    <source>
        <dbReference type="ARBA" id="ARBA00004308"/>
    </source>
</evidence>
<keyword evidence="7 14" id="KW-0812">Transmembrane</keyword>
<dbReference type="InterPro" id="IPR002146">
    <property type="entry name" value="ATP_synth_b/b'su_bac/chlpt"/>
</dbReference>
<dbReference type="InterPro" id="IPR050059">
    <property type="entry name" value="ATP_synthase_B_chain"/>
</dbReference>
<proteinExistence type="inferred from homology"/>
<evidence type="ECO:0000256" key="8">
    <source>
        <dbReference type="ARBA" id="ARBA00022781"/>
    </source>
</evidence>
<dbReference type="EMBL" id="UINC01039020">
    <property type="protein sequence ID" value="SVB36882.1"/>
    <property type="molecule type" value="Genomic_DNA"/>
</dbReference>
<dbReference type="InterPro" id="IPR005864">
    <property type="entry name" value="ATP_synth_F0_bsu_bac"/>
</dbReference>
<dbReference type="PANTHER" id="PTHR33445:SF1">
    <property type="entry name" value="ATP SYNTHASE SUBUNIT B"/>
    <property type="match status" value="1"/>
</dbReference>
<dbReference type="AlphaFoldDB" id="A0A382DFQ3"/>
<dbReference type="InterPro" id="IPR028987">
    <property type="entry name" value="ATP_synth_B-like_membr_sf"/>
</dbReference>
<dbReference type="SUPFAM" id="SSF81573">
    <property type="entry name" value="F1F0 ATP synthase subunit B, membrane domain"/>
    <property type="match status" value="1"/>
</dbReference>
<comment type="subcellular location">
    <subcellularLocation>
        <location evidence="2">Endomembrane system</location>
    </subcellularLocation>
    <subcellularLocation>
        <location evidence="1">Membrane</location>
        <topology evidence="1">Single-pass membrane protein</topology>
    </subcellularLocation>
</comment>
<evidence type="ECO:0000256" key="6">
    <source>
        <dbReference type="ARBA" id="ARBA00022547"/>
    </source>
</evidence>
<dbReference type="Pfam" id="PF00430">
    <property type="entry name" value="ATP-synt_B"/>
    <property type="match status" value="1"/>
</dbReference>
<dbReference type="NCBIfam" id="NF004411">
    <property type="entry name" value="PRK05759.1-2"/>
    <property type="match status" value="1"/>
</dbReference>
<accession>A0A382DFQ3</accession>
<evidence type="ECO:0000256" key="5">
    <source>
        <dbReference type="ARBA" id="ARBA00022475"/>
    </source>
</evidence>
<reference evidence="15" key="1">
    <citation type="submission" date="2018-05" db="EMBL/GenBank/DDBJ databases">
        <authorList>
            <person name="Lanie J.A."/>
            <person name="Ng W.-L."/>
            <person name="Kazmierczak K.M."/>
            <person name="Andrzejewski T.M."/>
            <person name="Davidsen T.M."/>
            <person name="Wayne K.J."/>
            <person name="Tettelin H."/>
            <person name="Glass J.I."/>
            <person name="Rusch D."/>
            <person name="Podicherti R."/>
            <person name="Tsui H.-C.T."/>
            <person name="Winkler M.E."/>
        </authorList>
    </citation>
    <scope>NUCLEOTIDE SEQUENCE</scope>
</reference>
<comment type="similarity">
    <text evidence="3">Belongs to the ATPase B chain family.</text>
</comment>
<dbReference type="GO" id="GO:0045259">
    <property type="term" value="C:proton-transporting ATP synthase complex"/>
    <property type="evidence" value="ECO:0007669"/>
    <property type="project" value="UniProtKB-KW"/>
</dbReference>